<evidence type="ECO:0000313" key="2">
    <source>
        <dbReference type="EMBL" id="TCP93285.1"/>
    </source>
</evidence>
<keyword evidence="1" id="KW-0472">Membrane</keyword>
<dbReference type="Proteomes" id="UP000295504">
    <property type="component" value="Unassembled WGS sequence"/>
</dbReference>
<comment type="caution">
    <text evidence="2">The sequence shown here is derived from an EMBL/GenBank/DDBJ whole genome shotgun (WGS) entry which is preliminary data.</text>
</comment>
<keyword evidence="3" id="KW-1185">Reference proteome</keyword>
<dbReference type="AlphaFoldDB" id="A0A4R2SVH3"/>
<keyword evidence="1" id="KW-1133">Transmembrane helix</keyword>
<evidence type="ECO:0000256" key="1">
    <source>
        <dbReference type="SAM" id="Phobius"/>
    </source>
</evidence>
<reference evidence="2 3" key="1">
    <citation type="submission" date="2019-03" db="EMBL/GenBank/DDBJ databases">
        <title>Genomic Encyclopedia of Type Strains, Phase IV (KMG-IV): sequencing the most valuable type-strain genomes for metagenomic binning, comparative biology and taxonomic classification.</title>
        <authorList>
            <person name="Goeker M."/>
        </authorList>
    </citation>
    <scope>NUCLEOTIDE SEQUENCE [LARGE SCALE GENOMIC DNA]</scope>
    <source>
        <strain evidence="2 3">DSM 100013</strain>
    </source>
</reference>
<feature type="transmembrane region" description="Helical" evidence="1">
    <location>
        <begin position="6"/>
        <end position="28"/>
    </location>
</feature>
<dbReference type="OrthoDB" id="1954708at2"/>
<keyword evidence="1" id="KW-0812">Transmembrane</keyword>
<dbReference type="RefSeq" id="WP_132849879.1">
    <property type="nucleotide sequence ID" value="NZ_CP058648.1"/>
</dbReference>
<organism evidence="2 3">
    <name type="scientific">Serpentinicella alkaliphila</name>
    <dbReference type="NCBI Taxonomy" id="1734049"/>
    <lineage>
        <taxon>Bacteria</taxon>
        <taxon>Bacillati</taxon>
        <taxon>Bacillota</taxon>
        <taxon>Clostridia</taxon>
        <taxon>Peptostreptococcales</taxon>
        <taxon>Natronincolaceae</taxon>
        <taxon>Serpentinicella</taxon>
    </lineage>
</organism>
<accession>A0A4R2SVH3</accession>
<protein>
    <submittedName>
        <fullName evidence="2">Uncharacterized protein</fullName>
    </submittedName>
</protein>
<name>A0A4R2SVH3_9FIRM</name>
<gene>
    <name evidence="2" type="ORF">EDD79_10856</name>
</gene>
<evidence type="ECO:0000313" key="3">
    <source>
        <dbReference type="Proteomes" id="UP000295504"/>
    </source>
</evidence>
<proteinExistence type="predicted"/>
<dbReference type="EMBL" id="SLYC01000085">
    <property type="protein sequence ID" value="TCP93285.1"/>
    <property type="molecule type" value="Genomic_DNA"/>
</dbReference>
<sequence length="130" mass="15096">MISFIYNVSTIVIIGSILVLVTFGLNLLSSLYRESKFVNNSEKANETLNQLNDTIKLSVMITNKSFVEKLKQSNSFLQQDKEEAFFETKNRILSIANDKDLEFLKPYINNVDEWINGRIEYYVRTSKNNK</sequence>